<comment type="caution">
    <text evidence="2">The sequence shown here is derived from an EMBL/GenBank/DDBJ whole genome shotgun (WGS) entry which is preliminary data.</text>
</comment>
<evidence type="ECO:0000313" key="3">
    <source>
        <dbReference type="Proteomes" id="UP000281726"/>
    </source>
</evidence>
<organism evidence="2 3">
    <name type="scientific">Micromonospora endolithica</name>
    <dbReference type="NCBI Taxonomy" id="230091"/>
    <lineage>
        <taxon>Bacteria</taxon>
        <taxon>Bacillati</taxon>
        <taxon>Actinomycetota</taxon>
        <taxon>Actinomycetes</taxon>
        <taxon>Micromonosporales</taxon>
        <taxon>Micromonosporaceae</taxon>
        <taxon>Micromonospora</taxon>
    </lineage>
</organism>
<feature type="region of interest" description="Disordered" evidence="1">
    <location>
        <begin position="172"/>
        <end position="274"/>
    </location>
</feature>
<dbReference type="Gene3D" id="3.90.930.60">
    <property type="match status" value="1"/>
</dbReference>
<name>A0A3A9ZHA5_9ACTN</name>
<feature type="compositionally biased region" description="Basic residues" evidence="1">
    <location>
        <begin position="262"/>
        <end position="274"/>
    </location>
</feature>
<gene>
    <name evidence="2" type="ORF">D7223_12955</name>
</gene>
<dbReference type="Proteomes" id="UP000281726">
    <property type="component" value="Unassembled WGS sequence"/>
</dbReference>
<feature type="compositionally biased region" description="Low complexity" evidence="1">
    <location>
        <begin position="172"/>
        <end position="188"/>
    </location>
</feature>
<evidence type="ECO:0000313" key="2">
    <source>
        <dbReference type="EMBL" id="RKN47660.1"/>
    </source>
</evidence>
<protein>
    <submittedName>
        <fullName evidence="2">Uncharacterized protein</fullName>
    </submittedName>
</protein>
<evidence type="ECO:0000256" key="1">
    <source>
        <dbReference type="SAM" id="MobiDB-lite"/>
    </source>
</evidence>
<dbReference type="AlphaFoldDB" id="A0A3A9ZHA5"/>
<keyword evidence="3" id="KW-1185">Reference proteome</keyword>
<proteinExistence type="predicted"/>
<dbReference type="EMBL" id="RBAK01000004">
    <property type="protein sequence ID" value="RKN47660.1"/>
    <property type="molecule type" value="Genomic_DNA"/>
</dbReference>
<sequence>MDQASTGVVERDRTADDLAAVRPRLRHDVVFAESADGVFLRHSDNGFVLKGRSAYRLVSSLTPHLTGEHSVEDLCTGLGDAQAAMVTATIRTLLDRGFVRDRGREPDVVLAPEVKARFQRQISFVEHYVDGAVGRFAAFRQSRVLLIGRGEVVDAAALALLRNGLLRVHLSRPAGAARPSRARASSAGDTDQRSSGNARSAPYRSRPTVGPSRVSALSTAGVPPEGWLGSSETRTADDEDCDDPDRRRRRPRLGAGPAGPRAGHRVHRHPWRRA</sequence>
<reference evidence="2 3" key="1">
    <citation type="journal article" date="2004" name="Syst. Appl. Microbiol.">
        <title>Cryptoendolithic actinomycetes from antarctic sandstone rock samples: Micromonospora endolithica sp. nov. and two isolates related to Micromonospora coerulea Jensen 1932.</title>
        <authorList>
            <person name="Hirsch P."/>
            <person name="Mevs U."/>
            <person name="Kroppenstedt R.M."/>
            <person name="Schumann P."/>
            <person name="Stackebrandt E."/>
        </authorList>
    </citation>
    <scope>NUCLEOTIDE SEQUENCE [LARGE SCALE GENOMIC DNA]</scope>
    <source>
        <strain evidence="2 3">JCM 12677</strain>
    </source>
</reference>
<accession>A0A3A9ZHA5</accession>
<dbReference type="RefSeq" id="WP_120728564.1">
    <property type="nucleotide sequence ID" value="NZ_RBAK01000004.1"/>
</dbReference>
<dbReference type="OrthoDB" id="3247510at2"/>